<evidence type="ECO:0000256" key="1">
    <source>
        <dbReference type="ARBA" id="ARBA00004651"/>
    </source>
</evidence>
<dbReference type="AlphaFoldDB" id="A0A4Q2EF26"/>
<dbReference type="Gene3D" id="3.40.1110.10">
    <property type="entry name" value="Calcium-transporting ATPase, cytoplasmic domain N"/>
    <property type="match status" value="1"/>
</dbReference>
<evidence type="ECO:0000256" key="6">
    <source>
        <dbReference type="ARBA" id="ARBA00022840"/>
    </source>
</evidence>
<organism evidence="14 15">
    <name type="scientific">Propioniciclava flava</name>
    <dbReference type="NCBI Taxonomy" id="2072026"/>
    <lineage>
        <taxon>Bacteria</taxon>
        <taxon>Bacillati</taxon>
        <taxon>Actinomycetota</taxon>
        <taxon>Actinomycetes</taxon>
        <taxon>Propionibacteriales</taxon>
        <taxon>Propionibacteriaceae</taxon>
        <taxon>Propioniciclava</taxon>
    </lineage>
</organism>
<dbReference type="SFLD" id="SFLDS00003">
    <property type="entry name" value="Haloacid_Dehalogenase"/>
    <property type="match status" value="1"/>
</dbReference>
<keyword evidence="12" id="KW-1003">Cell membrane</keyword>
<dbReference type="Gene3D" id="3.30.70.100">
    <property type="match status" value="1"/>
</dbReference>
<dbReference type="InterPro" id="IPR023298">
    <property type="entry name" value="ATPase_P-typ_TM_dom_sf"/>
</dbReference>
<feature type="transmembrane region" description="Helical" evidence="12">
    <location>
        <begin position="162"/>
        <end position="183"/>
    </location>
</feature>
<dbReference type="PROSITE" id="PS01047">
    <property type="entry name" value="HMA_1"/>
    <property type="match status" value="1"/>
</dbReference>
<dbReference type="OrthoDB" id="7059309at2"/>
<dbReference type="Pfam" id="PF00122">
    <property type="entry name" value="E1-E2_ATPase"/>
    <property type="match status" value="1"/>
</dbReference>
<sequence>MAPQAATADAITDPERRASLELDISGMTCASCAARIEKKLNKVDGVTASVNYATEKAKILAPTTLSLDDLIGVVEKTGYGAKRPDPATPAPDRVAPLRRDLMLSAALAVPVIALAMIPALQFPGWTWVSLVLASPVYFWAARRFHRSAWVNLRHGATTMDTLISLGTSAAYWYSLWALLFTHAGDLHYTHPFTLTIGRADGASVYFEAVVGIVTFLLAGRWFEARARTQSSAALRALLTLGASEATRLRGGVEERVPIDFLKLGDEFVVRPGEKIATDGVVVSGGSAVDESMVTGESLPVDKLPGDQVIGATLNANGRLVVRATALGEDTELSRMARMVEEAQTRKAPVQALADKVAGVFVPIVLIIALITFAGWQLAGEPVLFAATAAVAVLIIACPCALGLATPTALLVGTGRGASLGVIIAGPDVLERAKSVRVIAVDKTGTVTTGELQVVGVTAGGGVTEADVLGWAAAAEASSEHPLAQAIVAAHPDAPRPVDSFENVPGEGVRAVVDGVAVRVSRPDAVADLPTDLLQAVDASQARGQTAVVVSRGAAPIGVVSLADTVKPTSRDAIARFAELGLTPVLLTGDNERAARAVADSVGISQVMANVRPDGKVAAIRALQETHGRVAMVGDGVNDAAALAAADLGIAMGSGTDAAKEAAGIVVMRPDLMLVVDALRLSRSTLRTIRINLFWAFAYNVAAIPLAALGMLTPMIAGAAMAFSSVFVVSNSLLLRRFRPVAN</sequence>
<dbReference type="InterPro" id="IPR023299">
    <property type="entry name" value="ATPase_P-typ_cyto_dom_N"/>
</dbReference>
<dbReference type="InterPro" id="IPR036163">
    <property type="entry name" value="HMA_dom_sf"/>
</dbReference>
<dbReference type="GO" id="GO:0043682">
    <property type="term" value="F:P-type divalent copper transporter activity"/>
    <property type="evidence" value="ECO:0007669"/>
    <property type="project" value="TreeGrafter"/>
</dbReference>
<dbReference type="Proteomes" id="UP000290624">
    <property type="component" value="Unassembled WGS sequence"/>
</dbReference>
<evidence type="ECO:0000256" key="7">
    <source>
        <dbReference type="ARBA" id="ARBA00022967"/>
    </source>
</evidence>
<gene>
    <name evidence="14" type="ORF">C1706_10455</name>
</gene>
<accession>A0A4Q2EF26</accession>
<keyword evidence="15" id="KW-1185">Reference proteome</keyword>
<feature type="transmembrane region" description="Helical" evidence="12">
    <location>
        <begin position="101"/>
        <end position="119"/>
    </location>
</feature>
<evidence type="ECO:0000313" key="15">
    <source>
        <dbReference type="Proteomes" id="UP000290624"/>
    </source>
</evidence>
<evidence type="ECO:0000256" key="2">
    <source>
        <dbReference type="ARBA" id="ARBA00006024"/>
    </source>
</evidence>
<feature type="transmembrane region" description="Helical" evidence="12">
    <location>
        <begin position="356"/>
        <end position="377"/>
    </location>
</feature>
<dbReference type="SUPFAM" id="SSF81665">
    <property type="entry name" value="Calcium ATPase, transmembrane domain M"/>
    <property type="match status" value="1"/>
</dbReference>
<evidence type="ECO:0000256" key="3">
    <source>
        <dbReference type="ARBA" id="ARBA00022692"/>
    </source>
</evidence>
<comment type="subcellular location">
    <subcellularLocation>
        <location evidence="1">Cell membrane</location>
        <topology evidence="1">Multi-pass membrane protein</topology>
    </subcellularLocation>
</comment>
<feature type="transmembrane region" description="Helical" evidence="12">
    <location>
        <begin position="383"/>
        <end position="405"/>
    </location>
</feature>
<dbReference type="GO" id="GO:0005507">
    <property type="term" value="F:copper ion binding"/>
    <property type="evidence" value="ECO:0007669"/>
    <property type="project" value="TreeGrafter"/>
</dbReference>
<name>A0A4Q2EF26_9ACTN</name>
<dbReference type="PANTHER" id="PTHR43520">
    <property type="entry name" value="ATP7, ISOFORM B"/>
    <property type="match status" value="1"/>
</dbReference>
<dbReference type="InterPro" id="IPR044492">
    <property type="entry name" value="P_typ_ATPase_HD_dom"/>
</dbReference>
<dbReference type="InterPro" id="IPR017969">
    <property type="entry name" value="Heavy-metal-associated_CS"/>
</dbReference>
<feature type="transmembrane region" description="Helical" evidence="12">
    <location>
        <begin position="203"/>
        <end position="222"/>
    </location>
</feature>
<dbReference type="GO" id="GO:0005524">
    <property type="term" value="F:ATP binding"/>
    <property type="evidence" value="ECO:0007669"/>
    <property type="project" value="UniProtKB-UniRule"/>
</dbReference>
<comment type="catalytic activity">
    <reaction evidence="10">
        <text>ATP + H2O = ADP + phosphate + H(+)</text>
        <dbReference type="Rhea" id="RHEA:13065"/>
        <dbReference type="ChEBI" id="CHEBI:15377"/>
        <dbReference type="ChEBI" id="CHEBI:15378"/>
        <dbReference type="ChEBI" id="CHEBI:30616"/>
        <dbReference type="ChEBI" id="CHEBI:43474"/>
        <dbReference type="ChEBI" id="CHEBI:456216"/>
    </reaction>
</comment>
<dbReference type="RefSeq" id="WP_129459191.1">
    <property type="nucleotide sequence ID" value="NZ_PPCV01000007.1"/>
</dbReference>
<protein>
    <recommendedName>
        <fullName evidence="11">Cation-transporting P-type ATPase B</fullName>
    </recommendedName>
</protein>
<dbReference type="Pfam" id="PF00702">
    <property type="entry name" value="Hydrolase"/>
    <property type="match status" value="1"/>
</dbReference>
<dbReference type="InterPro" id="IPR006121">
    <property type="entry name" value="HMA_dom"/>
</dbReference>
<feature type="transmembrane region" description="Helical" evidence="12">
    <location>
        <begin position="714"/>
        <end position="734"/>
    </location>
</feature>
<proteinExistence type="inferred from homology"/>
<dbReference type="SUPFAM" id="SSF81653">
    <property type="entry name" value="Calcium ATPase, transduction domain A"/>
    <property type="match status" value="1"/>
</dbReference>
<evidence type="ECO:0000313" key="14">
    <source>
        <dbReference type="EMBL" id="RXW31583.1"/>
    </source>
</evidence>
<dbReference type="FunFam" id="2.70.150.10:FF:000002">
    <property type="entry name" value="Copper-transporting ATPase 1, putative"/>
    <property type="match status" value="1"/>
</dbReference>
<dbReference type="Gene3D" id="3.40.50.1000">
    <property type="entry name" value="HAD superfamily/HAD-like"/>
    <property type="match status" value="1"/>
</dbReference>
<dbReference type="InterPro" id="IPR023214">
    <property type="entry name" value="HAD_sf"/>
</dbReference>
<evidence type="ECO:0000256" key="8">
    <source>
        <dbReference type="ARBA" id="ARBA00022989"/>
    </source>
</evidence>
<comment type="similarity">
    <text evidence="2 12">Belongs to the cation transport ATPase (P-type) (TC 3.A.3) family. Type IB subfamily.</text>
</comment>
<keyword evidence="6 12" id="KW-0067">ATP-binding</keyword>
<reference evidence="14 15" key="1">
    <citation type="submission" date="2018-01" db="EMBL/GenBank/DDBJ databases">
        <title>Lactibacter flavus gen. nov., sp. nov., a novel bacterium of the family Propionibacteriaceae isolated from raw milk and dairy products.</title>
        <authorList>
            <person name="Wenning M."/>
            <person name="Breitenwieser F."/>
            <person name="Huptas C."/>
            <person name="von Neubeck M."/>
            <person name="Busse H.-J."/>
            <person name="Scherer S."/>
        </authorList>
    </citation>
    <scope>NUCLEOTIDE SEQUENCE [LARGE SCALE GENOMIC DNA]</scope>
    <source>
        <strain evidence="14 15">VG341</strain>
    </source>
</reference>
<dbReference type="NCBIfam" id="TIGR01525">
    <property type="entry name" value="ATPase-IB_hvy"/>
    <property type="match status" value="1"/>
</dbReference>
<dbReference type="Pfam" id="PF00403">
    <property type="entry name" value="HMA"/>
    <property type="match status" value="1"/>
</dbReference>
<dbReference type="InterPro" id="IPR001757">
    <property type="entry name" value="P_typ_ATPase"/>
</dbReference>
<dbReference type="InterPro" id="IPR059000">
    <property type="entry name" value="ATPase_P-type_domA"/>
</dbReference>
<evidence type="ECO:0000256" key="4">
    <source>
        <dbReference type="ARBA" id="ARBA00022723"/>
    </source>
</evidence>
<dbReference type="SUPFAM" id="SSF55008">
    <property type="entry name" value="HMA, heavy metal-associated domain"/>
    <property type="match status" value="1"/>
</dbReference>
<dbReference type="GO" id="GO:0016887">
    <property type="term" value="F:ATP hydrolysis activity"/>
    <property type="evidence" value="ECO:0007669"/>
    <property type="project" value="InterPro"/>
</dbReference>
<dbReference type="SUPFAM" id="SSF56784">
    <property type="entry name" value="HAD-like"/>
    <property type="match status" value="1"/>
</dbReference>
<evidence type="ECO:0000256" key="12">
    <source>
        <dbReference type="RuleBase" id="RU362081"/>
    </source>
</evidence>
<dbReference type="GO" id="GO:0005886">
    <property type="term" value="C:plasma membrane"/>
    <property type="evidence" value="ECO:0007669"/>
    <property type="project" value="UniProtKB-SubCell"/>
</dbReference>
<dbReference type="Gene3D" id="2.70.150.10">
    <property type="entry name" value="Calcium-transporting ATPase, cytoplasmic transduction domain A"/>
    <property type="match status" value="1"/>
</dbReference>
<dbReference type="EMBL" id="PPCV01000007">
    <property type="protein sequence ID" value="RXW31583.1"/>
    <property type="molecule type" value="Genomic_DNA"/>
</dbReference>
<dbReference type="NCBIfam" id="TIGR01511">
    <property type="entry name" value="ATPase-IB1_Cu"/>
    <property type="match status" value="1"/>
</dbReference>
<keyword evidence="9 12" id="KW-0472">Membrane</keyword>
<dbReference type="PANTHER" id="PTHR43520:SF8">
    <property type="entry name" value="P-TYPE CU(+) TRANSPORTER"/>
    <property type="match status" value="1"/>
</dbReference>
<dbReference type="InterPro" id="IPR027256">
    <property type="entry name" value="P-typ_ATPase_IB"/>
</dbReference>
<dbReference type="FunFam" id="3.30.70.100:FF:000005">
    <property type="entry name" value="Copper-exporting P-type ATPase A"/>
    <property type="match status" value="1"/>
</dbReference>
<evidence type="ECO:0000256" key="5">
    <source>
        <dbReference type="ARBA" id="ARBA00022741"/>
    </source>
</evidence>
<keyword evidence="7" id="KW-1278">Translocase</keyword>
<dbReference type="NCBIfam" id="TIGR01512">
    <property type="entry name" value="ATPase-IB2_Cd"/>
    <property type="match status" value="1"/>
</dbReference>
<dbReference type="CDD" id="cd02094">
    <property type="entry name" value="P-type_ATPase_Cu-like"/>
    <property type="match status" value="1"/>
</dbReference>
<feature type="transmembrane region" description="Helical" evidence="12">
    <location>
        <begin position="125"/>
        <end position="141"/>
    </location>
</feature>
<evidence type="ECO:0000259" key="13">
    <source>
        <dbReference type="PROSITE" id="PS50846"/>
    </source>
</evidence>
<keyword evidence="8 12" id="KW-1133">Transmembrane helix</keyword>
<dbReference type="InterPro" id="IPR008250">
    <property type="entry name" value="ATPase_P-typ_transduc_dom_A_sf"/>
</dbReference>
<dbReference type="InterPro" id="IPR018303">
    <property type="entry name" value="ATPase_P-typ_P_site"/>
</dbReference>
<dbReference type="CDD" id="cd00371">
    <property type="entry name" value="HMA"/>
    <property type="match status" value="1"/>
</dbReference>
<dbReference type="PRINTS" id="PR00120">
    <property type="entry name" value="HATPASE"/>
</dbReference>
<feature type="domain" description="HMA" evidence="13">
    <location>
        <begin position="18"/>
        <end position="82"/>
    </location>
</feature>
<dbReference type="PROSITE" id="PS50846">
    <property type="entry name" value="HMA_2"/>
    <property type="match status" value="1"/>
</dbReference>
<keyword evidence="3 12" id="KW-0812">Transmembrane</keyword>
<dbReference type="GO" id="GO:0055070">
    <property type="term" value="P:copper ion homeostasis"/>
    <property type="evidence" value="ECO:0007669"/>
    <property type="project" value="TreeGrafter"/>
</dbReference>
<dbReference type="InterPro" id="IPR036412">
    <property type="entry name" value="HAD-like_sf"/>
</dbReference>
<keyword evidence="5 12" id="KW-0547">Nucleotide-binding</keyword>
<evidence type="ECO:0000256" key="9">
    <source>
        <dbReference type="ARBA" id="ARBA00023136"/>
    </source>
</evidence>
<evidence type="ECO:0000256" key="10">
    <source>
        <dbReference type="ARBA" id="ARBA00049360"/>
    </source>
</evidence>
<dbReference type="PROSITE" id="PS00154">
    <property type="entry name" value="ATPASE_E1_E2"/>
    <property type="match status" value="1"/>
</dbReference>
<dbReference type="NCBIfam" id="TIGR01494">
    <property type="entry name" value="ATPase_P-type"/>
    <property type="match status" value="1"/>
</dbReference>
<dbReference type="SFLD" id="SFLDF00027">
    <property type="entry name" value="p-type_atpase"/>
    <property type="match status" value="1"/>
</dbReference>
<dbReference type="PROSITE" id="PS01229">
    <property type="entry name" value="COF_2"/>
    <property type="match status" value="1"/>
</dbReference>
<evidence type="ECO:0000256" key="11">
    <source>
        <dbReference type="ARBA" id="ARBA00074171"/>
    </source>
</evidence>
<comment type="caution">
    <text evidence="14">The sequence shown here is derived from an EMBL/GenBank/DDBJ whole genome shotgun (WGS) entry which is preliminary data.</text>
</comment>
<feature type="transmembrane region" description="Helical" evidence="12">
    <location>
        <begin position="688"/>
        <end position="708"/>
    </location>
</feature>
<dbReference type="PRINTS" id="PR00119">
    <property type="entry name" value="CATATPASE"/>
</dbReference>
<dbReference type="SFLD" id="SFLDG00002">
    <property type="entry name" value="C1.7:_P-type_atpase_like"/>
    <property type="match status" value="1"/>
</dbReference>
<keyword evidence="4 12" id="KW-0479">Metal-binding</keyword>